<keyword evidence="12" id="KW-1185">Reference proteome</keyword>
<dbReference type="InterPro" id="IPR006591">
    <property type="entry name" value="RNAP_P/RPABC4"/>
</dbReference>
<dbReference type="Pfam" id="PF00753">
    <property type="entry name" value="Lactamase_B"/>
    <property type="match status" value="1"/>
</dbReference>
<feature type="region of interest" description="Disordered" evidence="9">
    <location>
        <begin position="217"/>
        <end position="256"/>
    </location>
</feature>
<evidence type="ECO:0000256" key="1">
    <source>
        <dbReference type="ARBA" id="ARBA00001947"/>
    </source>
</evidence>
<comment type="subunit">
    <text evidence="2">Homodimer.</text>
</comment>
<dbReference type="GO" id="GO:0006351">
    <property type="term" value="P:DNA-templated transcription"/>
    <property type="evidence" value="ECO:0007669"/>
    <property type="project" value="InterPro"/>
</dbReference>
<keyword evidence="3" id="KW-0819">tRNA processing</keyword>
<evidence type="ECO:0000259" key="10">
    <source>
        <dbReference type="PROSITE" id="PS51180"/>
    </source>
</evidence>
<keyword evidence="6" id="KW-0255">Endonuclease</keyword>
<dbReference type="InterPro" id="IPR013471">
    <property type="entry name" value="RNase_Z/BN"/>
</dbReference>
<dbReference type="Pfam" id="PF03097">
    <property type="entry name" value="BRO1"/>
    <property type="match status" value="1"/>
</dbReference>
<dbReference type="Proteomes" id="UP000002729">
    <property type="component" value="Unassembled WGS sequence"/>
</dbReference>
<dbReference type="Gene3D" id="2.20.28.30">
    <property type="entry name" value="RNA polymerase ii, chain L"/>
    <property type="match status" value="1"/>
</dbReference>
<dbReference type="eggNOG" id="KOG2121">
    <property type="taxonomic scope" value="Eukaryota"/>
</dbReference>
<keyword evidence="4" id="KW-0540">Nuclease</keyword>
<dbReference type="HAMAP" id="MF_01818">
    <property type="entry name" value="RNase_Z_BN"/>
    <property type="match status" value="1"/>
</dbReference>
<dbReference type="EMBL" id="GL833121">
    <property type="protein sequence ID" value="EGB12435.1"/>
    <property type="molecule type" value="Genomic_DNA"/>
</dbReference>
<dbReference type="InterPro" id="IPR036866">
    <property type="entry name" value="RibonucZ/Hydroxyglut_hydro"/>
</dbReference>
<reference evidence="11 12" key="1">
    <citation type="journal article" date="2011" name="Proc. Natl. Acad. Sci. U.S.A.">
        <title>Niche of harmful alga Aureococcus anophagefferens revealed through ecogenomics.</title>
        <authorList>
            <person name="Gobler C.J."/>
            <person name="Berry D.L."/>
            <person name="Dyhrman S.T."/>
            <person name="Wilhelm S.W."/>
            <person name="Salamov A."/>
            <person name="Lobanov A.V."/>
            <person name="Zhang Y."/>
            <person name="Collier J.L."/>
            <person name="Wurch L.L."/>
            <person name="Kustka A.B."/>
            <person name="Dill B.D."/>
            <person name="Shah M."/>
            <person name="VerBerkmoes N.C."/>
            <person name="Kuo A."/>
            <person name="Terry A."/>
            <person name="Pangilinan J."/>
            <person name="Lindquist E.A."/>
            <person name="Lucas S."/>
            <person name="Paulsen I.T."/>
            <person name="Hattenrath-Lehmann T.K."/>
            <person name="Talmage S.C."/>
            <person name="Walker E.A."/>
            <person name="Koch F."/>
            <person name="Burson A.M."/>
            <person name="Marcoval M.A."/>
            <person name="Tang Y.Z."/>
            <person name="Lecleir G.R."/>
            <person name="Coyne K.J."/>
            <person name="Berg G.M."/>
            <person name="Bertrand E.M."/>
            <person name="Saito M.A."/>
            <person name="Gladyshev V.N."/>
            <person name="Grigoriev I.V."/>
        </authorList>
    </citation>
    <scope>NUCLEOTIDE SEQUENCE [LARGE SCALE GENOMIC DNA]</scope>
    <source>
        <strain evidence="12">CCMP 1984</strain>
    </source>
</reference>
<evidence type="ECO:0000313" key="12">
    <source>
        <dbReference type="Proteomes" id="UP000002729"/>
    </source>
</evidence>
<dbReference type="SMART" id="SM01041">
    <property type="entry name" value="BRO1"/>
    <property type="match status" value="1"/>
</dbReference>
<dbReference type="KEGG" id="aaf:AURANDRAFT_70664"/>
<evidence type="ECO:0000256" key="2">
    <source>
        <dbReference type="ARBA" id="ARBA00011738"/>
    </source>
</evidence>
<dbReference type="InterPro" id="IPR038499">
    <property type="entry name" value="BRO1_sf"/>
</dbReference>
<organism evidence="12">
    <name type="scientific">Aureococcus anophagefferens</name>
    <name type="common">Harmful bloom alga</name>
    <dbReference type="NCBI Taxonomy" id="44056"/>
    <lineage>
        <taxon>Eukaryota</taxon>
        <taxon>Sar</taxon>
        <taxon>Stramenopiles</taxon>
        <taxon>Ochrophyta</taxon>
        <taxon>Pelagophyceae</taxon>
        <taxon>Pelagomonadales</taxon>
        <taxon>Pelagomonadaceae</taxon>
        <taxon>Aureococcus</taxon>
    </lineage>
</organism>
<dbReference type="SUPFAM" id="SSF53254">
    <property type="entry name" value="Phosphoglycerate mutase-like"/>
    <property type="match status" value="1"/>
</dbReference>
<proteinExistence type="inferred from homology"/>
<dbReference type="PROSITE" id="PS51180">
    <property type="entry name" value="BRO1"/>
    <property type="match status" value="1"/>
</dbReference>
<feature type="compositionally biased region" description="Low complexity" evidence="9">
    <location>
        <begin position="106"/>
        <end position="128"/>
    </location>
</feature>
<dbReference type="SMART" id="SM00659">
    <property type="entry name" value="RPOLCX"/>
    <property type="match status" value="1"/>
</dbReference>
<dbReference type="RefSeq" id="XP_009033464.1">
    <property type="nucleotide sequence ID" value="XM_009035216.1"/>
</dbReference>
<evidence type="ECO:0000256" key="8">
    <source>
        <dbReference type="ARBA" id="ARBA00022833"/>
    </source>
</evidence>
<dbReference type="SUPFAM" id="SSF54909">
    <property type="entry name" value="Dimeric alpha+beta barrel"/>
    <property type="match status" value="1"/>
</dbReference>
<accession>F0XZ01</accession>
<dbReference type="InterPro" id="IPR013078">
    <property type="entry name" value="His_Pase_superF_clade-1"/>
</dbReference>
<dbReference type="Gene3D" id="1.25.40.280">
    <property type="entry name" value="alix/aip1 like domains"/>
    <property type="match status" value="1"/>
</dbReference>
<feature type="region of interest" description="Disordered" evidence="9">
    <location>
        <begin position="1060"/>
        <end position="1087"/>
    </location>
</feature>
<dbReference type="GO" id="GO:0005634">
    <property type="term" value="C:nucleus"/>
    <property type="evidence" value="ECO:0007669"/>
    <property type="project" value="TreeGrafter"/>
</dbReference>
<dbReference type="GeneID" id="20227860"/>
<dbReference type="GO" id="GO:0003677">
    <property type="term" value="F:DNA binding"/>
    <property type="evidence" value="ECO:0007669"/>
    <property type="project" value="InterPro"/>
</dbReference>
<comment type="cofactor">
    <cofactor evidence="1">
        <name>Zn(2+)</name>
        <dbReference type="ChEBI" id="CHEBI:29105"/>
    </cofactor>
</comment>
<evidence type="ECO:0000313" key="11">
    <source>
        <dbReference type="EMBL" id="EGB12435.1"/>
    </source>
</evidence>
<dbReference type="OrthoDB" id="414418at2759"/>
<dbReference type="SUPFAM" id="SSF63393">
    <property type="entry name" value="RNA polymerase subunits"/>
    <property type="match status" value="1"/>
</dbReference>
<dbReference type="PANTHER" id="PTHR46018">
    <property type="entry name" value="ZINC PHOSPHODIESTERASE ELAC PROTEIN 1"/>
    <property type="match status" value="1"/>
</dbReference>
<dbReference type="Gene3D" id="3.60.15.10">
    <property type="entry name" value="Ribonuclease Z/Hydroxyacylglutathione hydrolase-like"/>
    <property type="match status" value="1"/>
</dbReference>
<dbReference type="Gene3D" id="3.30.70.100">
    <property type="match status" value="1"/>
</dbReference>
<dbReference type="SUPFAM" id="SSF56281">
    <property type="entry name" value="Metallo-hydrolase/oxidoreductase"/>
    <property type="match status" value="1"/>
</dbReference>
<protein>
    <recommendedName>
        <fullName evidence="10">BRO1 domain-containing protein</fullName>
    </recommendedName>
</protein>
<dbReference type="Gene3D" id="3.40.50.1240">
    <property type="entry name" value="Phosphoglycerate mutase-like"/>
    <property type="match status" value="1"/>
</dbReference>
<feature type="compositionally biased region" description="Low complexity" evidence="9">
    <location>
        <begin position="241"/>
        <end position="254"/>
    </location>
</feature>
<keyword evidence="8" id="KW-0862">Zinc</keyword>
<dbReference type="InParanoid" id="F0XZ01"/>
<dbReference type="PANTHER" id="PTHR46018:SF2">
    <property type="entry name" value="ZINC PHOSPHODIESTERASE ELAC PROTEIN 1"/>
    <property type="match status" value="1"/>
</dbReference>
<keyword evidence="7" id="KW-0378">Hydrolase</keyword>
<dbReference type="Pfam" id="PF00300">
    <property type="entry name" value="His_Phos_1"/>
    <property type="match status" value="1"/>
</dbReference>
<dbReference type="InterPro" id="IPR004328">
    <property type="entry name" value="BRO1_dom"/>
</dbReference>
<feature type="region of interest" description="Disordered" evidence="9">
    <location>
        <begin position="95"/>
        <end position="128"/>
    </location>
</feature>
<dbReference type="InterPro" id="IPR029040">
    <property type="entry name" value="RPABC4/Spt4"/>
</dbReference>
<dbReference type="GO" id="GO:0042781">
    <property type="term" value="F:3'-tRNA processing endoribonuclease activity"/>
    <property type="evidence" value="ECO:0007669"/>
    <property type="project" value="TreeGrafter"/>
</dbReference>
<gene>
    <name evidence="11" type="ORF">AURANDRAFT_70664</name>
</gene>
<dbReference type="InterPro" id="IPR011008">
    <property type="entry name" value="Dimeric_a/b-barrel"/>
</dbReference>
<dbReference type="InterPro" id="IPR001279">
    <property type="entry name" value="Metallo-B-lactamas"/>
</dbReference>
<evidence type="ECO:0000256" key="7">
    <source>
        <dbReference type="ARBA" id="ARBA00022801"/>
    </source>
</evidence>
<evidence type="ECO:0000256" key="5">
    <source>
        <dbReference type="ARBA" id="ARBA00022723"/>
    </source>
</evidence>
<name>F0XZ01_AURAN</name>
<dbReference type="InterPro" id="IPR029033">
    <property type="entry name" value="His_PPase_superfam"/>
</dbReference>
<feature type="domain" description="BRO1" evidence="10">
    <location>
        <begin position="15"/>
        <end position="587"/>
    </location>
</feature>
<evidence type="ECO:0000256" key="6">
    <source>
        <dbReference type="ARBA" id="ARBA00022759"/>
    </source>
</evidence>
<dbReference type="Pfam" id="PF03604">
    <property type="entry name" value="Zn_ribbon_RPAB4"/>
    <property type="match status" value="1"/>
</dbReference>
<dbReference type="GO" id="GO:0046872">
    <property type="term" value="F:metal ion binding"/>
    <property type="evidence" value="ECO:0007669"/>
    <property type="project" value="UniProtKB-KW"/>
</dbReference>
<evidence type="ECO:0000256" key="4">
    <source>
        <dbReference type="ARBA" id="ARBA00022722"/>
    </source>
</evidence>
<dbReference type="GO" id="GO:0003899">
    <property type="term" value="F:DNA-directed RNA polymerase activity"/>
    <property type="evidence" value="ECO:0007669"/>
    <property type="project" value="InterPro"/>
</dbReference>
<evidence type="ECO:0000256" key="9">
    <source>
        <dbReference type="SAM" id="MobiDB-lite"/>
    </source>
</evidence>
<keyword evidence="5" id="KW-0479">Metal-binding</keyword>
<sequence length="1556" mass="159847">MSRAETFPKPSILCHFLPTDAPLKATQPVDFGAALKPAVREGREGDVAELLAALTQARQMVTWALDKDRSMVGVDELASRVREYASLLRGFRAPPGAAAPPPPPADADAAAPADAAAAPADAAAPPPAYDAAAPAATLRHAVSYAWRDLLDTKGRDWAMADCDLEEASVLLAAAQALLSRAARESINDANAVAVYASLRRAAGFLGACRARVEAFDAAPRPPAPAPKQAEGSSWFSRKKQAPAAPEDAAAAPEADGGERASQDLRLGLAEAWAALALAEAQHATIRRAAAAPHIEWSLVAALCADERQRYADAIAGRVASLTANAASAKSVKEWAGKRVCTAFLRSHVDYKGAYFEALARYCAGAAALEKAVADTDEASCGVACAELAEAARAMAAASASAKDYVANAKAVCYVDSPVVALGDAAATIRRALDRANQLNNGIFHKPVPPPGPLPPAKSLVTAIPFDDPPPSPLWTDRAWAAFDAAELPAPTFGPASEGRDCCVSPSSSSSPLAAALGAYSTRFEMALASPGRFSRQWRAAAAALGSGAGDGGAAPGAGAGALRRAAPATLIARRSLFVELERDVVRPAALAAYKARVAAHGAARGALDEGYRASFGVAVGRTSSVYHLGTVADYDARSARDAAEGLRAPLDGVDATETSVFAEATATLAGAGLPGLAGGAVVDAAPGAVYELRTYELVLGYATVPRFLELYAAGLADKLAVDDTGESTLVSLLHSEAGVAPLNTVIELWRHDSAQGSMRSRVKSREATTWRAAIGDIAAISTRFETQLLAPLYASLMEPPRCAVFVARHGEREDYAWHKRGENWQATAARPWDSPLTPAGHLQARAMGAAAAAHAERLGLAPICHIACSPLLRCVETAAAAATATGVERVVVEPRLSETMCEAWYRSWAVPGADSTWGGPAACRKGVAVAEADLHPAARAAAAATHATAAETAALRATASLSDLGAGVPAVDGDARATFAYRWGHFETDAAQTERMVAVLEARASRGGTALLVSHGGPTGALYRSLTGRRTDCGYCGLFCYVRNADGSWDAPVAGDHGHLDAVPGADRSGRNDAAEQGPKPPDDAAGAFAAAQRAARAGDYAQMGAYLKENADAAADQVVIAEPMADTQQQPGVTDGIADEDLLKQLGVKYVCGDCGAENIIKARDAVRCRFCGYRILYKVVALGTSAGAPTRERNVQACYVRLEDGSFVVFDCGEGTQHRLLEAGAKARGPRRFRAGRVAAVCVTHLHGDHAFGLPGLLCYLDANGGAGAGPVEVVGPLGTRAYVRAALSLSRTELARGFAVTELTGFPAAAPGARGEACEAPAAAVAGALAGVVCCDEVARAAAVAVDGTWHNIITIPGATLRAAALDHGAIPCVGYRLEERPRPGRVDAAAVAAAAARAGSEPAAVFGALGRAALAGLPSVALADGSALPLAEAYVGGAALAAGRAVVVFGDRAPGPGERRAVALADGADVVLHEATLDDSLAALAHDRGHSTPGDAGRLAAAARAATLALWHFSPRYKPGDLAAFADAARAHFGGTVVIASDLLAIPVARRT</sequence>
<evidence type="ECO:0000256" key="3">
    <source>
        <dbReference type="ARBA" id="ARBA00022694"/>
    </source>
</evidence>